<sequence>METKGRWFLMIWVAAFVWPAVTQARYPSTTNPNARVLNFAQANLGRQVGNGECWTLAFDALRAAGARHDQAHRYIFGQPVTGQMMPGDILQFENCLFQGSNYWMQMAHHTAIIHSMESPGVYRILHQNVGGNRRVQLGRINTGDLRRGTLAAYRPVAISPSNNIQAAGFNSQSRYNSGSNNSGFKTQAVNAGKTIRANGSLNNGYNRGVAVPGGSANGWRINISPGLRGTRPGPQSSARYLRINLR</sequence>
<dbReference type="EMBL" id="UINC01066282">
    <property type="protein sequence ID" value="SVB96824.1"/>
    <property type="molecule type" value="Genomic_DNA"/>
</dbReference>
<proteinExistence type="predicted"/>
<dbReference type="InterPro" id="IPR057402">
    <property type="entry name" value="AIM3_BBC1_C"/>
</dbReference>
<evidence type="ECO:0000313" key="2">
    <source>
        <dbReference type="EMBL" id="SVB96824.1"/>
    </source>
</evidence>
<reference evidence="2" key="1">
    <citation type="submission" date="2018-05" db="EMBL/GenBank/DDBJ databases">
        <authorList>
            <person name="Lanie J.A."/>
            <person name="Ng W.-L."/>
            <person name="Kazmierczak K.M."/>
            <person name="Andrzejewski T.M."/>
            <person name="Davidsen T.M."/>
            <person name="Wayne K.J."/>
            <person name="Tettelin H."/>
            <person name="Glass J.I."/>
            <person name="Rusch D."/>
            <person name="Podicherti R."/>
            <person name="Tsui H.-C.T."/>
            <person name="Winkler M.E."/>
        </authorList>
    </citation>
    <scope>NUCLEOTIDE SEQUENCE</scope>
</reference>
<dbReference type="Pfam" id="PF25459">
    <property type="entry name" value="AIM3_BBC1_C"/>
    <property type="match status" value="1"/>
</dbReference>
<evidence type="ECO:0000259" key="1">
    <source>
        <dbReference type="Pfam" id="PF25459"/>
    </source>
</evidence>
<dbReference type="Gene3D" id="3.90.1720.60">
    <property type="match status" value="1"/>
</dbReference>
<feature type="domain" description="BBC1/AIM3 cysteine proteinase-fold" evidence="1">
    <location>
        <begin position="35"/>
        <end position="157"/>
    </location>
</feature>
<name>A0A382IAQ6_9ZZZZ</name>
<organism evidence="2">
    <name type="scientific">marine metagenome</name>
    <dbReference type="NCBI Taxonomy" id="408172"/>
    <lineage>
        <taxon>unclassified sequences</taxon>
        <taxon>metagenomes</taxon>
        <taxon>ecological metagenomes</taxon>
    </lineage>
</organism>
<protein>
    <recommendedName>
        <fullName evidence="1">BBC1/AIM3 cysteine proteinase-fold domain-containing protein</fullName>
    </recommendedName>
</protein>
<gene>
    <name evidence="2" type="ORF">METZ01_LOCUS249678</name>
</gene>
<dbReference type="AlphaFoldDB" id="A0A382IAQ6"/>
<accession>A0A382IAQ6</accession>